<evidence type="ECO:0000313" key="3">
    <source>
        <dbReference type="Proteomes" id="UP001633002"/>
    </source>
</evidence>
<name>A0ABD3GE79_9MARC</name>
<evidence type="ECO:0000313" key="2">
    <source>
        <dbReference type="EMBL" id="KAL3676196.1"/>
    </source>
</evidence>
<feature type="region of interest" description="Disordered" evidence="1">
    <location>
        <begin position="77"/>
        <end position="100"/>
    </location>
</feature>
<organism evidence="2 3">
    <name type="scientific">Riccia sorocarpa</name>
    <dbReference type="NCBI Taxonomy" id="122646"/>
    <lineage>
        <taxon>Eukaryota</taxon>
        <taxon>Viridiplantae</taxon>
        <taxon>Streptophyta</taxon>
        <taxon>Embryophyta</taxon>
        <taxon>Marchantiophyta</taxon>
        <taxon>Marchantiopsida</taxon>
        <taxon>Marchantiidae</taxon>
        <taxon>Marchantiales</taxon>
        <taxon>Ricciaceae</taxon>
        <taxon>Riccia</taxon>
    </lineage>
</organism>
<reference evidence="2 3" key="1">
    <citation type="submission" date="2024-09" db="EMBL/GenBank/DDBJ databases">
        <title>Chromosome-scale assembly of Riccia sorocarpa.</title>
        <authorList>
            <person name="Paukszto L."/>
        </authorList>
    </citation>
    <scope>NUCLEOTIDE SEQUENCE [LARGE SCALE GENOMIC DNA]</scope>
    <source>
        <strain evidence="2">LP-2024</strain>
        <tissue evidence="2">Aerial parts of the thallus</tissue>
    </source>
</reference>
<comment type="caution">
    <text evidence="2">The sequence shown here is derived from an EMBL/GenBank/DDBJ whole genome shotgun (WGS) entry which is preliminary data.</text>
</comment>
<dbReference type="EMBL" id="JBJQOH010000008">
    <property type="protein sequence ID" value="KAL3676196.1"/>
    <property type="molecule type" value="Genomic_DNA"/>
</dbReference>
<accession>A0ABD3GE79</accession>
<protein>
    <submittedName>
        <fullName evidence="2">Uncharacterized protein</fullName>
    </submittedName>
</protein>
<gene>
    <name evidence="2" type="ORF">R1sor_026144</name>
</gene>
<feature type="compositionally biased region" description="Basic and acidic residues" evidence="1">
    <location>
        <begin position="89"/>
        <end position="100"/>
    </location>
</feature>
<sequence length="509" mass="55043">MLQVIQMVFFASRRPRTVSGRFLRYLQGRFPGCETPWDDTRLTRYNISGLIAESIRQIVTEAECEADAMVLDGGFPLPGGDDSSSEDGDSTHRDEAPSETVDRDILMDELTILRQQSVSLHAEIASLRKMGLRKPLLSPGESPIKTLVLDIFGLFLCVFRTHSYREVVASIGYTVHRLIHPQMSALVYYVVRGDLSLVLDTLVSVAEVIIWTSWSREYTQLILEDMEDEHLILEALRRDVLLVDVEVARNSPNDPFSAVHPWPFGLGLGTHLADHHAYVMDRLVPWLTEWSVDSSPTPDFVQSQRTRIDGAEPIKGLRRFWGQQPYEADRSIIWRSVSRTEGLVLAGLWTAVFGDVTPGDMPVGPTTDPLVDSGAEGSVRPLADPLPEPLVDSGAEGSIKTVADLLLEPLVISGAEGSVGAVADLVLEALIDSGAEGSVGPVADPLTEPVVDTGAEGSVGPVADPLPEPVVDTGAEGSVGPIHDPSALQIAQTVAELDADGSAAPPSDE</sequence>
<dbReference type="AlphaFoldDB" id="A0ABD3GE79"/>
<keyword evidence="3" id="KW-1185">Reference proteome</keyword>
<proteinExistence type="predicted"/>
<evidence type="ECO:0000256" key="1">
    <source>
        <dbReference type="SAM" id="MobiDB-lite"/>
    </source>
</evidence>
<dbReference type="Proteomes" id="UP001633002">
    <property type="component" value="Unassembled WGS sequence"/>
</dbReference>
<feature type="region of interest" description="Disordered" evidence="1">
    <location>
        <begin position="437"/>
        <end position="466"/>
    </location>
</feature>